<keyword evidence="2" id="KW-0805">Transcription regulation</keyword>
<dbReference type="InterPro" id="IPR005119">
    <property type="entry name" value="LysR_subst-bd"/>
</dbReference>
<evidence type="ECO:0000256" key="2">
    <source>
        <dbReference type="ARBA" id="ARBA00023015"/>
    </source>
</evidence>
<dbReference type="Proteomes" id="UP001597097">
    <property type="component" value="Unassembled WGS sequence"/>
</dbReference>
<proteinExistence type="inferred from homology"/>
<dbReference type="Pfam" id="PF00126">
    <property type="entry name" value="HTH_1"/>
    <property type="match status" value="1"/>
</dbReference>
<dbReference type="EMBL" id="JBHUCM010000057">
    <property type="protein sequence ID" value="MFD1546127.1"/>
    <property type="molecule type" value="Genomic_DNA"/>
</dbReference>
<name>A0ABW4GY21_9ACTN</name>
<dbReference type="PROSITE" id="PS50931">
    <property type="entry name" value="HTH_LYSR"/>
    <property type="match status" value="1"/>
</dbReference>
<evidence type="ECO:0000256" key="4">
    <source>
        <dbReference type="ARBA" id="ARBA00023163"/>
    </source>
</evidence>
<gene>
    <name evidence="6" type="ORF">ACFSJ0_54465</name>
</gene>
<comment type="caution">
    <text evidence="6">The sequence shown here is derived from an EMBL/GenBank/DDBJ whole genome shotgun (WGS) entry which is preliminary data.</text>
</comment>
<protein>
    <submittedName>
        <fullName evidence="6">LysR family transcriptional regulator</fullName>
    </submittedName>
</protein>
<dbReference type="PANTHER" id="PTHR30346">
    <property type="entry name" value="TRANSCRIPTIONAL DUAL REGULATOR HCAR-RELATED"/>
    <property type="match status" value="1"/>
</dbReference>
<dbReference type="InterPro" id="IPR000847">
    <property type="entry name" value="LysR_HTH_N"/>
</dbReference>
<dbReference type="CDD" id="cd08414">
    <property type="entry name" value="PBP2_LTTR_aromatics_like"/>
    <property type="match status" value="1"/>
</dbReference>
<evidence type="ECO:0000313" key="6">
    <source>
        <dbReference type="EMBL" id="MFD1546127.1"/>
    </source>
</evidence>
<comment type="similarity">
    <text evidence="1">Belongs to the LysR transcriptional regulatory family.</text>
</comment>
<keyword evidence="4" id="KW-0804">Transcription</keyword>
<feature type="domain" description="HTH lysR-type" evidence="5">
    <location>
        <begin position="1"/>
        <end position="58"/>
    </location>
</feature>
<dbReference type="Pfam" id="PF03466">
    <property type="entry name" value="LysR_substrate"/>
    <property type="match status" value="1"/>
</dbReference>
<keyword evidence="7" id="KW-1185">Reference proteome</keyword>
<organism evidence="6 7">
    <name type="scientific">Nonomuraea guangzhouensis</name>
    <dbReference type="NCBI Taxonomy" id="1291555"/>
    <lineage>
        <taxon>Bacteria</taxon>
        <taxon>Bacillati</taxon>
        <taxon>Actinomycetota</taxon>
        <taxon>Actinomycetes</taxon>
        <taxon>Streptosporangiales</taxon>
        <taxon>Streptosporangiaceae</taxon>
        <taxon>Nonomuraea</taxon>
    </lineage>
</organism>
<keyword evidence="3" id="KW-0238">DNA-binding</keyword>
<dbReference type="RefSeq" id="WP_219538050.1">
    <property type="nucleotide sequence ID" value="NZ_JAHKRM010000043.1"/>
</dbReference>
<reference evidence="7" key="1">
    <citation type="journal article" date="2019" name="Int. J. Syst. Evol. Microbiol.">
        <title>The Global Catalogue of Microorganisms (GCM) 10K type strain sequencing project: providing services to taxonomists for standard genome sequencing and annotation.</title>
        <authorList>
            <consortium name="The Broad Institute Genomics Platform"/>
            <consortium name="The Broad Institute Genome Sequencing Center for Infectious Disease"/>
            <person name="Wu L."/>
            <person name="Ma J."/>
        </authorList>
    </citation>
    <scope>NUCLEOTIDE SEQUENCE [LARGE SCALE GENOMIC DNA]</scope>
    <source>
        <strain evidence="7">CGMCC 1.15399</strain>
    </source>
</reference>
<evidence type="ECO:0000313" key="7">
    <source>
        <dbReference type="Proteomes" id="UP001597097"/>
    </source>
</evidence>
<accession>A0ABW4GY21</accession>
<sequence length="301" mass="32089">MEIRLLRAFIETARVGAFGRAAQVLAVTQPALTKQIQALEAEIGGPLFDRGRHGATLTPLGQMFLPDAQDLVRRADILARRARQTALGESGLLSVGFGMSTIDLAPRAVAAFRRRYPHVEITLDDMSTATQTDLIRAGRLHVGFVRLPVDDDLGAIALRTDTLAVAVSCDEGPAPQGDESVVSWLDDHPLIRLAAAKGPGLAAQLDGFLKAYDLRPHILQEAHDLQTVVALVASGVGIAIVPASAANIASPAVTIVPIELPPARWQVGAVWDRAHLRPVTANFLAVVRELVSPHSRGHADT</sequence>
<evidence type="ECO:0000256" key="3">
    <source>
        <dbReference type="ARBA" id="ARBA00023125"/>
    </source>
</evidence>
<dbReference type="PANTHER" id="PTHR30346:SF28">
    <property type="entry name" value="HTH-TYPE TRANSCRIPTIONAL REGULATOR CYNR"/>
    <property type="match status" value="1"/>
</dbReference>
<evidence type="ECO:0000256" key="1">
    <source>
        <dbReference type="ARBA" id="ARBA00009437"/>
    </source>
</evidence>
<evidence type="ECO:0000259" key="5">
    <source>
        <dbReference type="PROSITE" id="PS50931"/>
    </source>
</evidence>